<dbReference type="FunFam" id="3.10.250.10:FF:000004">
    <property type="entry name" value="Scavenger receptor cysteine-rich type 1 protein M130"/>
    <property type="match status" value="2"/>
</dbReference>
<feature type="disulfide bond" evidence="5">
    <location>
        <begin position="433"/>
        <end position="443"/>
    </location>
</feature>
<dbReference type="GO" id="GO:0016020">
    <property type="term" value="C:membrane"/>
    <property type="evidence" value="ECO:0007669"/>
    <property type="project" value="InterPro"/>
</dbReference>
<feature type="disulfide bond" evidence="5">
    <location>
        <begin position="389"/>
        <end position="453"/>
    </location>
</feature>
<dbReference type="PANTHER" id="PTHR19331:SF484">
    <property type="entry name" value="SRCR DOMAIN-CONTAINING PROTEIN"/>
    <property type="match status" value="1"/>
</dbReference>
<organism evidence="7 8">
    <name type="scientific">Cricetulus griseus</name>
    <name type="common">Chinese hamster</name>
    <name type="synonym">Cricetulus barabensis griseus</name>
    <dbReference type="NCBI Taxonomy" id="10029"/>
    <lineage>
        <taxon>Eukaryota</taxon>
        <taxon>Metazoa</taxon>
        <taxon>Chordata</taxon>
        <taxon>Craniata</taxon>
        <taxon>Vertebrata</taxon>
        <taxon>Euteleostomi</taxon>
        <taxon>Mammalia</taxon>
        <taxon>Eutheria</taxon>
        <taxon>Euarchontoglires</taxon>
        <taxon>Glires</taxon>
        <taxon>Rodentia</taxon>
        <taxon>Myomorpha</taxon>
        <taxon>Muroidea</taxon>
        <taxon>Cricetidae</taxon>
        <taxon>Cricetinae</taxon>
        <taxon>Cricetulus</taxon>
    </lineage>
</organism>
<feature type="domain" description="SRCR" evidence="6">
    <location>
        <begin position="122"/>
        <end position="222"/>
    </location>
</feature>
<keyword evidence="3 5" id="KW-1015">Disulfide bond</keyword>
<proteinExistence type="predicted"/>
<dbReference type="FunFam" id="3.10.250.10:FF:000006">
    <property type="entry name" value="neurotrypsin isoform X2"/>
    <property type="match status" value="1"/>
</dbReference>
<accession>G3GUR7</accession>
<dbReference type="EMBL" id="JH000031">
    <property type="protein sequence ID" value="EGV98565.1"/>
    <property type="molecule type" value="Genomic_DNA"/>
</dbReference>
<name>G3GUR7_CRIGR</name>
<sequence length="497" mass="53506">MSFVYKQLLEDGSDLELRLVGGGSRCSGTVEVEIQKLKGNICSRGWTLVDADVVCRQLGCGSALQTSSKIYSKSMATDTWLFPGSCSGNETSLWQCRNWQWGGLSCDHFEEAQVTCSGHREPRLVGGEIPCSGRVEVKHGDVWGSVCDFGLSLEAASVVCRELQCGTVISILGGAHFGEGSGQIWTEEFQCTGNESHLSLCSVAPPLEESCSHSRDVSIVCSRYTEIRLAGGKSSCEGRVEIKVLGAWGPLCNSHWDIEDAHVLCQQLKCGVALSTPGGAHFGKGAGQVWRHMFHCTGTEQHMGDCLVTALGAPVCSEGQVASVICSGNQSQILQPCSSSSSVQTTSSTIPNQSDVPCIASGQVRLVDGGSRCAGRVEVYHEGVWGTICDDSWDLIDASVVCKQLDCGVAINATGSAYFKEGTGNIWLDEINCSGKESQIWQCRSHGWGRHNCRHKEDAGVICSGKFCEELLVTFEFKNTKEQMVAGINLKYTQSRL</sequence>
<feature type="disulfide bond" evidence="5">
    <location>
        <begin position="86"/>
        <end position="96"/>
    </location>
</feature>
<dbReference type="Pfam" id="PF00530">
    <property type="entry name" value="SRCR"/>
    <property type="match status" value="4"/>
</dbReference>
<feature type="disulfide bond" evidence="5">
    <location>
        <begin position="191"/>
        <end position="201"/>
    </location>
</feature>
<evidence type="ECO:0000313" key="7">
    <source>
        <dbReference type="EMBL" id="EGV98565.1"/>
    </source>
</evidence>
<keyword evidence="1" id="KW-0732">Signal</keyword>
<dbReference type="SUPFAM" id="SSF56487">
    <property type="entry name" value="SRCR-like"/>
    <property type="match status" value="4"/>
</dbReference>
<feature type="disulfide bond" evidence="5">
    <location>
        <begin position="402"/>
        <end position="463"/>
    </location>
</feature>
<dbReference type="Gene3D" id="3.10.250.10">
    <property type="entry name" value="SRCR-like domain"/>
    <property type="match status" value="4"/>
</dbReference>
<evidence type="ECO:0000256" key="5">
    <source>
        <dbReference type="PROSITE-ProRule" id="PRU00196"/>
    </source>
</evidence>
<feature type="disulfide bond" evidence="5">
    <location>
        <begin position="265"/>
        <end position="326"/>
    </location>
</feature>
<dbReference type="InterPro" id="IPR001190">
    <property type="entry name" value="SRCR"/>
</dbReference>
<dbReference type="FunFam" id="3.10.250.10:FF:000015">
    <property type="entry name" value="Scavenger receptor cysteine-rich type 1 protein M130"/>
    <property type="match status" value="1"/>
</dbReference>
<feature type="disulfide bond" evidence="5">
    <location>
        <begin position="252"/>
        <end position="316"/>
    </location>
</feature>
<dbReference type="Proteomes" id="UP000001075">
    <property type="component" value="Unassembled WGS sequence"/>
</dbReference>
<protein>
    <submittedName>
        <fullName evidence="7">Scavenger receptor cysteine-rich type 1 protein M130</fullName>
    </submittedName>
</protein>
<dbReference type="STRING" id="10029.G3GUR7"/>
<dbReference type="PaxDb" id="10029-XP_007611674.1"/>
<evidence type="ECO:0000313" key="8">
    <source>
        <dbReference type="Proteomes" id="UP000001075"/>
    </source>
</evidence>
<dbReference type="InParanoid" id="G3GUR7"/>
<evidence type="ECO:0000259" key="6">
    <source>
        <dbReference type="PROSITE" id="PS50287"/>
    </source>
</evidence>
<feature type="disulfide bond" evidence="5">
    <location>
        <begin position="42"/>
        <end position="106"/>
    </location>
</feature>
<keyword evidence="4" id="KW-0325">Glycoprotein</keyword>
<dbReference type="InterPro" id="IPR036772">
    <property type="entry name" value="SRCR-like_dom_sf"/>
</dbReference>
<feature type="domain" description="SRCR" evidence="6">
    <location>
        <begin position="17"/>
        <end position="117"/>
    </location>
</feature>
<gene>
    <name evidence="7" type="ORF">I79_001439</name>
</gene>
<evidence type="ECO:0000256" key="1">
    <source>
        <dbReference type="ARBA" id="ARBA00022729"/>
    </source>
</evidence>
<feature type="domain" description="SRCR" evidence="6">
    <location>
        <begin position="364"/>
        <end position="464"/>
    </location>
</feature>
<evidence type="ECO:0000256" key="3">
    <source>
        <dbReference type="ARBA" id="ARBA00023157"/>
    </source>
</evidence>
<evidence type="ECO:0000256" key="4">
    <source>
        <dbReference type="ARBA" id="ARBA00023180"/>
    </source>
</evidence>
<reference evidence="8" key="1">
    <citation type="journal article" date="2011" name="Nat. Biotechnol.">
        <title>The genomic sequence of the Chinese hamster ovary (CHO)-K1 cell line.</title>
        <authorList>
            <person name="Xu X."/>
            <person name="Nagarajan H."/>
            <person name="Lewis N.E."/>
            <person name="Pan S."/>
            <person name="Cai Z."/>
            <person name="Liu X."/>
            <person name="Chen W."/>
            <person name="Xie M."/>
            <person name="Wang W."/>
            <person name="Hammond S."/>
            <person name="Andersen M.R."/>
            <person name="Neff N."/>
            <person name="Passarelli B."/>
            <person name="Koh W."/>
            <person name="Fan H.C."/>
            <person name="Wang J."/>
            <person name="Gui Y."/>
            <person name="Lee K.H."/>
            <person name="Betenbaugh M.J."/>
            <person name="Quake S.R."/>
            <person name="Famili I."/>
            <person name="Palsson B.O."/>
            <person name="Wang J."/>
        </authorList>
    </citation>
    <scope>NUCLEOTIDE SEQUENCE [LARGE SCALE GENOMIC DNA]</scope>
    <source>
        <strain evidence="8">CHO K1 cell line</strain>
    </source>
</reference>
<feature type="disulfide bond" evidence="5">
    <location>
        <begin position="147"/>
        <end position="211"/>
    </location>
</feature>
<feature type="disulfide bond" evidence="5">
    <location>
        <begin position="160"/>
        <end position="221"/>
    </location>
</feature>
<dbReference type="PANTHER" id="PTHR19331">
    <property type="entry name" value="SCAVENGER RECEPTOR DOMAIN-CONTAINING"/>
    <property type="match status" value="1"/>
</dbReference>
<feature type="domain" description="SRCR" evidence="6">
    <location>
        <begin position="227"/>
        <end position="327"/>
    </location>
</feature>
<keyword evidence="7" id="KW-0675">Receptor</keyword>
<dbReference type="AlphaFoldDB" id="G3GUR7"/>
<evidence type="ECO:0000256" key="2">
    <source>
        <dbReference type="ARBA" id="ARBA00022737"/>
    </source>
</evidence>
<keyword evidence="2" id="KW-0677">Repeat</keyword>
<dbReference type="eggNOG" id="ENOG502QQ5W">
    <property type="taxonomic scope" value="Eukaryota"/>
</dbReference>
<feature type="disulfide bond" evidence="5">
    <location>
        <begin position="55"/>
        <end position="116"/>
    </location>
</feature>
<feature type="disulfide bond" evidence="5">
    <location>
        <begin position="296"/>
        <end position="306"/>
    </location>
</feature>
<dbReference type="PRINTS" id="PR00258">
    <property type="entry name" value="SPERACTRCPTR"/>
</dbReference>
<dbReference type="SMART" id="SM00202">
    <property type="entry name" value="SR"/>
    <property type="match status" value="4"/>
</dbReference>
<dbReference type="PROSITE" id="PS50287">
    <property type="entry name" value="SRCR_2"/>
    <property type="match status" value="4"/>
</dbReference>